<dbReference type="AlphaFoldDB" id="A0AAU8AB80"/>
<dbReference type="RefSeq" id="WP_079546758.1">
    <property type="nucleotide sequence ID" value="NZ_CP117826.1"/>
</dbReference>
<organism evidence="1">
    <name type="scientific">Christensenella massiliensis</name>
    <dbReference type="NCBI Taxonomy" id="1805714"/>
    <lineage>
        <taxon>Bacteria</taxon>
        <taxon>Bacillati</taxon>
        <taxon>Bacillota</taxon>
        <taxon>Clostridia</taxon>
        <taxon>Christensenellales</taxon>
        <taxon>Christensenellaceae</taxon>
        <taxon>Christensenella</taxon>
    </lineage>
</organism>
<proteinExistence type="predicted"/>
<name>A0AAU8AB80_9FIRM</name>
<gene>
    <name evidence="1" type="ORF">PUP29_05520</name>
</gene>
<sequence>MKYIVFSQHIRKSEEFSNIRAAVNIIMDYNGEMTFAAEYDRTHKEADGDVPRTAKELKEKNKRQYFLQMKKHIQNEAAKLTETLEKTKPGEVIRYHLCEIKVQEDDGNSCAFGIGGGCCNPPDAL</sequence>
<evidence type="ECO:0000313" key="1">
    <source>
        <dbReference type="EMBL" id="XCC63373.1"/>
    </source>
</evidence>
<dbReference type="EMBL" id="CP117826">
    <property type="protein sequence ID" value="XCC63373.1"/>
    <property type="molecule type" value="Genomic_DNA"/>
</dbReference>
<reference evidence="1" key="1">
    <citation type="submission" date="2023-02" db="EMBL/GenBank/DDBJ databases">
        <title>Gut commensal Christensenella minuta modulates host metabolism via a new class of secondary bile acids.</title>
        <authorList>
            <person name="Liu C."/>
        </authorList>
    </citation>
    <scope>NUCLEOTIDE SEQUENCE</scope>
    <source>
        <strain evidence="1">CA70</strain>
    </source>
</reference>
<protein>
    <submittedName>
        <fullName evidence="1">Uncharacterized protein</fullName>
    </submittedName>
</protein>
<accession>A0AAU8AB80</accession>